<dbReference type="InterPro" id="IPR016162">
    <property type="entry name" value="Ald_DH_N"/>
</dbReference>
<dbReference type="AlphaFoldDB" id="X0T719"/>
<name>X0T719_9ZZZZ</name>
<dbReference type="SUPFAM" id="SSF53720">
    <property type="entry name" value="ALDH-like"/>
    <property type="match status" value="1"/>
</dbReference>
<dbReference type="InterPro" id="IPR016163">
    <property type="entry name" value="Ald_DH_C"/>
</dbReference>
<dbReference type="Gene3D" id="3.40.605.10">
    <property type="entry name" value="Aldehyde Dehydrogenase, Chain A, domain 1"/>
    <property type="match status" value="1"/>
</dbReference>
<dbReference type="Gene3D" id="3.40.309.10">
    <property type="entry name" value="Aldehyde Dehydrogenase, Chain A, domain 2"/>
    <property type="match status" value="1"/>
</dbReference>
<evidence type="ECO:0000259" key="2">
    <source>
        <dbReference type="Pfam" id="PF00171"/>
    </source>
</evidence>
<evidence type="ECO:0000313" key="3">
    <source>
        <dbReference type="EMBL" id="GAF83131.1"/>
    </source>
</evidence>
<feature type="non-terminal residue" evidence="3">
    <location>
        <position position="1"/>
    </location>
</feature>
<sequence length="252" mass="27387">GLNSPLVYQSVAQSRLIDVGLELGGKDPAYVAADADLEFAAESLVDGACYNAGQSCCAIERVYVHQDLYEPFLEKAASLLAEYRLGNPLEEATTMGPLVSRGAPQFLQEQVDDATGRGARLLAGGQVPSDLTGNFYPPTLLADVKNDAAVMQQESFGPLLPVSAVSDDQQALTRMNDSTFGLTASVWTRDQDRAERLARELNAGTVFQNRCDYLDPALPWTGWGESGKGSTLSRYGFYHLTRRKSIHFRDAT</sequence>
<dbReference type="InterPro" id="IPR015590">
    <property type="entry name" value="Aldehyde_DH_dom"/>
</dbReference>
<dbReference type="GO" id="GO:0016620">
    <property type="term" value="F:oxidoreductase activity, acting on the aldehyde or oxo group of donors, NAD or NADP as acceptor"/>
    <property type="evidence" value="ECO:0007669"/>
    <property type="project" value="InterPro"/>
</dbReference>
<accession>X0T719</accession>
<organism evidence="3">
    <name type="scientific">marine sediment metagenome</name>
    <dbReference type="NCBI Taxonomy" id="412755"/>
    <lineage>
        <taxon>unclassified sequences</taxon>
        <taxon>metagenomes</taxon>
        <taxon>ecological metagenomes</taxon>
    </lineage>
</organism>
<dbReference type="PROSITE" id="PS00687">
    <property type="entry name" value="ALDEHYDE_DEHYDR_GLU"/>
    <property type="match status" value="1"/>
</dbReference>
<evidence type="ECO:0000256" key="1">
    <source>
        <dbReference type="ARBA" id="ARBA00023002"/>
    </source>
</evidence>
<dbReference type="InterPro" id="IPR016161">
    <property type="entry name" value="Ald_DH/histidinol_DH"/>
</dbReference>
<gene>
    <name evidence="3" type="ORF">S01H1_16601</name>
</gene>
<dbReference type="FunFam" id="3.40.309.10:FF:000009">
    <property type="entry name" value="Aldehyde dehydrogenase A"/>
    <property type="match status" value="1"/>
</dbReference>
<dbReference type="PANTHER" id="PTHR11699">
    <property type="entry name" value="ALDEHYDE DEHYDROGENASE-RELATED"/>
    <property type="match status" value="1"/>
</dbReference>
<reference evidence="3" key="1">
    <citation type="journal article" date="2014" name="Front. Microbiol.">
        <title>High frequency of phylogenetically diverse reductive dehalogenase-homologous genes in deep subseafloor sedimentary metagenomes.</title>
        <authorList>
            <person name="Kawai M."/>
            <person name="Futagami T."/>
            <person name="Toyoda A."/>
            <person name="Takaki Y."/>
            <person name="Nishi S."/>
            <person name="Hori S."/>
            <person name="Arai W."/>
            <person name="Tsubouchi T."/>
            <person name="Morono Y."/>
            <person name="Uchiyama I."/>
            <person name="Ito T."/>
            <person name="Fujiyama A."/>
            <person name="Inagaki F."/>
            <person name="Takami H."/>
        </authorList>
    </citation>
    <scope>NUCLEOTIDE SEQUENCE</scope>
    <source>
        <strain evidence="3">Expedition CK06-06</strain>
    </source>
</reference>
<keyword evidence="1" id="KW-0560">Oxidoreductase</keyword>
<comment type="caution">
    <text evidence="3">The sequence shown here is derived from an EMBL/GenBank/DDBJ whole genome shotgun (WGS) entry which is preliminary data.</text>
</comment>
<feature type="domain" description="Aldehyde dehydrogenase" evidence="2">
    <location>
        <begin position="7"/>
        <end position="246"/>
    </location>
</feature>
<proteinExistence type="predicted"/>
<dbReference type="EMBL" id="BARS01008742">
    <property type="protein sequence ID" value="GAF83131.1"/>
    <property type="molecule type" value="Genomic_DNA"/>
</dbReference>
<dbReference type="InterPro" id="IPR029510">
    <property type="entry name" value="Ald_DH_CS_GLU"/>
</dbReference>
<dbReference type="Pfam" id="PF00171">
    <property type="entry name" value="Aldedh"/>
    <property type="match status" value="1"/>
</dbReference>
<protein>
    <recommendedName>
        <fullName evidence="2">Aldehyde dehydrogenase domain-containing protein</fullName>
    </recommendedName>
</protein>